<keyword evidence="3" id="KW-0949">S-adenosyl-L-methionine</keyword>
<keyword evidence="2 5" id="KW-0808">Transferase</keyword>
<dbReference type="Gene3D" id="3.40.50.150">
    <property type="entry name" value="Vaccinia Virus protein VP39"/>
    <property type="match status" value="1"/>
</dbReference>
<keyword evidence="1 5" id="KW-0489">Methyltransferase</keyword>
<evidence type="ECO:0000256" key="2">
    <source>
        <dbReference type="ARBA" id="ARBA00022679"/>
    </source>
</evidence>
<dbReference type="SUPFAM" id="SSF53335">
    <property type="entry name" value="S-adenosyl-L-methionine-dependent methyltransferases"/>
    <property type="match status" value="1"/>
</dbReference>
<protein>
    <submittedName>
        <fullName evidence="5">Methyltransferase domain-containing protein</fullName>
    </submittedName>
</protein>
<evidence type="ECO:0000313" key="6">
    <source>
        <dbReference type="Proteomes" id="UP000198538"/>
    </source>
</evidence>
<dbReference type="GO" id="GO:0008168">
    <property type="term" value="F:methyltransferase activity"/>
    <property type="evidence" value="ECO:0007669"/>
    <property type="project" value="UniProtKB-KW"/>
</dbReference>
<dbReference type="Proteomes" id="UP000198538">
    <property type="component" value="Unassembled WGS sequence"/>
</dbReference>
<keyword evidence="6" id="KW-1185">Reference proteome</keyword>
<proteinExistence type="predicted"/>
<dbReference type="Pfam" id="PF13649">
    <property type="entry name" value="Methyltransf_25"/>
    <property type="match status" value="1"/>
</dbReference>
<gene>
    <name evidence="5" type="ORF">SAMN05720606_111167</name>
</gene>
<organism evidence="5 6">
    <name type="scientific">Paenibacillus polysaccharolyticus</name>
    <dbReference type="NCBI Taxonomy" id="582692"/>
    <lineage>
        <taxon>Bacteria</taxon>
        <taxon>Bacillati</taxon>
        <taxon>Bacillota</taxon>
        <taxon>Bacilli</taxon>
        <taxon>Bacillales</taxon>
        <taxon>Paenibacillaceae</taxon>
        <taxon>Paenibacillus</taxon>
    </lineage>
</organism>
<evidence type="ECO:0000256" key="3">
    <source>
        <dbReference type="ARBA" id="ARBA00022691"/>
    </source>
</evidence>
<evidence type="ECO:0000256" key="1">
    <source>
        <dbReference type="ARBA" id="ARBA00022603"/>
    </source>
</evidence>
<feature type="domain" description="Methyltransferase" evidence="4">
    <location>
        <begin position="88"/>
        <end position="180"/>
    </location>
</feature>
<evidence type="ECO:0000259" key="4">
    <source>
        <dbReference type="Pfam" id="PF13649"/>
    </source>
</evidence>
<dbReference type="CDD" id="cd02440">
    <property type="entry name" value="AdoMet_MTases"/>
    <property type="match status" value="1"/>
</dbReference>
<reference evidence="6" key="1">
    <citation type="submission" date="2016-10" db="EMBL/GenBank/DDBJ databases">
        <authorList>
            <person name="Varghese N."/>
            <person name="Submissions S."/>
        </authorList>
    </citation>
    <scope>NUCLEOTIDE SEQUENCE [LARGE SCALE GENOMIC DNA]</scope>
    <source>
        <strain evidence="6">BL9</strain>
    </source>
</reference>
<dbReference type="PANTHER" id="PTHR43464">
    <property type="entry name" value="METHYLTRANSFERASE"/>
    <property type="match status" value="1"/>
</dbReference>
<accession>A0A1G5JMD9</accession>
<sequence>MLVEQQGNNSGEVPILSVKTGGIWTLEKTIKRVQDLYDMLDADFRSAKQFWEPFYENRDRPIPFFPNKPDENLVADVEAGRLKGGRALELGCGPGRNALYLAGHGYQVDAYDLSETAIAWAKERAAEEQLDVHFECRSVFDLTPEQEYDLVYDSGCLHHLLPHQRIPYIEMIHRALKPGGLFGMTCFAPGFGDQGGPEHVMDDWEVYREKSMRGGLAFTEEKLQYLLEDPFECVELRPMKAMGQEDPYFGLPILWVTMWRKPEVQDEQV</sequence>
<dbReference type="AlphaFoldDB" id="A0A1G5JMD9"/>
<name>A0A1G5JMD9_9BACL</name>
<dbReference type="PANTHER" id="PTHR43464:SF19">
    <property type="entry name" value="UBIQUINONE BIOSYNTHESIS O-METHYLTRANSFERASE, MITOCHONDRIAL"/>
    <property type="match status" value="1"/>
</dbReference>
<dbReference type="InterPro" id="IPR029063">
    <property type="entry name" value="SAM-dependent_MTases_sf"/>
</dbReference>
<dbReference type="EMBL" id="FMVM01000011">
    <property type="protein sequence ID" value="SCY89334.1"/>
    <property type="molecule type" value="Genomic_DNA"/>
</dbReference>
<dbReference type="InterPro" id="IPR041698">
    <property type="entry name" value="Methyltransf_25"/>
</dbReference>
<dbReference type="STRING" id="582692.SAMN05720606_111167"/>
<evidence type="ECO:0000313" key="5">
    <source>
        <dbReference type="EMBL" id="SCY89334.1"/>
    </source>
</evidence>
<dbReference type="GO" id="GO:0032259">
    <property type="term" value="P:methylation"/>
    <property type="evidence" value="ECO:0007669"/>
    <property type="project" value="UniProtKB-KW"/>
</dbReference>